<dbReference type="Gene3D" id="3.30.710.10">
    <property type="entry name" value="Potassium Channel Kv1.1, Chain A"/>
    <property type="match status" value="2"/>
</dbReference>
<dbReference type="Proteomes" id="UP000770661">
    <property type="component" value="Unassembled WGS sequence"/>
</dbReference>
<evidence type="ECO:0000313" key="2">
    <source>
        <dbReference type="EMBL" id="KAG0711026.1"/>
    </source>
</evidence>
<sequence length="256" mass="28730">MSRNARQRIAAAAEGGLPGLVGSWRLKHKQRGGGGGGRRNDKDDISHLFIPVPVKTFISFRKFCLESESLPVDLHIIISDIIQGAGHIHDIYPTFLKHAQKTFPHLICMDDLYKIADLSNPPNCDLIFQADLARPPAPTYKQDLSDLFDYKYSTDVDLVFQGAIFPVHRAILSVRCPYFQADLARPPAPTYKQDLSDLFDYKYSTDVDLVFQGAIFPVHRAILSVRCPYFQEQNSSTGDVGIWGWNEDGHTNVGRP</sequence>
<reference evidence="2" key="1">
    <citation type="submission" date="2020-07" db="EMBL/GenBank/DDBJ databases">
        <title>The High-quality genome of the commercially important snow crab, Chionoecetes opilio.</title>
        <authorList>
            <person name="Jeong J.-H."/>
            <person name="Ryu S."/>
        </authorList>
    </citation>
    <scope>NUCLEOTIDE SEQUENCE</scope>
    <source>
        <strain evidence="2">MADBK_172401_WGS</strain>
        <tissue evidence="2">Digestive gland</tissue>
    </source>
</reference>
<keyword evidence="3" id="KW-1185">Reference proteome</keyword>
<keyword evidence="2" id="KW-0378">Hydrolase</keyword>
<dbReference type="Pfam" id="PF00651">
    <property type="entry name" value="BTB"/>
    <property type="match status" value="2"/>
</dbReference>
<evidence type="ECO:0000259" key="1">
    <source>
        <dbReference type="PROSITE" id="PS50097"/>
    </source>
</evidence>
<evidence type="ECO:0000313" key="3">
    <source>
        <dbReference type="Proteomes" id="UP000770661"/>
    </source>
</evidence>
<keyword evidence="2" id="KW-0347">Helicase</keyword>
<dbReference type="PANTHER" id="PTHR16064:SF3">
    <property type="entry name" value="BTB_POZ DOMAIN-CONTAINING PROTEIN 7"/>
    <property type="match status" value="1"/>
</dbReference>
<proteinExistence type="predicted"/>
<dbReference type="InterPro" id="IPR000210">
    <property type="entry name" value="BTB/POZ_dom"/>
</dbReference>
<dbReference type="EMBL" id="JACEEZ010023663">
    <property type="protein sequence ID" value="KAG0711026.1"/>
    <property type="molecule type" value="Genomic_DNA"/>
</dbReference>
<dbReference type="Pfam" id="PF18114">
    <property type="entry name" value="Suv3_N"/>
    <property type="match status" value="1"/>
</dbReference>
<feature type="domain" description="BTB" evidence="1">
    <location>
        <begin position="205"/>
        <end position="231"/>
    </location>
</feature>
<dbReference type="Gene3D" id="1.10.1740.140">
    <property type="match status" value="1"/>
</dbReference>
<protein>
    <submittedName>
        <fullName evidence="2">ATP-dependent RNA helicase SUV3, mitochondrial</fullName>
    </submittedName>
</protein>
<keyword evidence="2" id="KW-0067">ATP-binding</keyword>
<organism evidence="2 3">
    <name type="scientific">Chionoecetes opilio</name>
    <name type="common">Atlantic snow crab</name>
    <name type="synonym">Cancer opilio</name>
    <dbReference type="NCBI Taxonomy" id="41210"/>
    <lineage>
        <taxon>Eukaryota</taxon>
        <taxon>Metazoa</taxon>
        <taxon>Ecdysozoa</taxon>
        <taxon>Arthropoda</taxon>
        <taxon>Crustacea</taxon>
        <taxon>Multicrustacea</taxon>
        <taxon>Malacostraca</taxon>
        <taxon>Eumalacostraca</taxon>
        <taxon>Eucarida</taxon>
        <taxon>Decapoda</taxon>
        <taxon>Pleocyemata</taxon>
        <taxon>Brachyura</taxon>
        <taxon>Eubrachyura</taxon>
        <taxon>Majoidea</taxon>
        <taxon>Majidae</taxon>
        <taxon>Chionoecetes</taxon>
    </lineage>
</organism>
<dbReference type="PROSITE" id="PS50097">
    <property type="entry name" value="BTB"/>
    <property type="match status" value="2"/>
</dbReference>
<comment type="caution">
    <text evidence="2">The sequence shown here is derived from an EMBL/GenBank/DDBJ whole genome shotgun (WGS) entry which is preliminary data.</text>
</comment>
<dbReference type="PANTHER" id="PTHR16064">
    <property type="entry name" value="BTB POZ DOMAIN CONTAINING 7"/>
    <property type="match status" value="1"/>
</dbReference>
<dbReference type="GO" id="GO:0004386">
    <property type="term" value="F:helicase activity"/>
    <property type="evidence" value="ECO:0007669"/>
    <property type="project" value="UniProtKB-KW"/>
</dbReference>
<gene>
    <name evidence="2" type="ORF">GWK47_021603</name>
</gene>
<accession>A0A8J4XRN7</accession>
<keyword evidence="2" id="KW-0547">Nucleotide-binding</keyword>
<dbReference type="AlphaFoldDB" id="A0A8J4XRN7"/>
<feature type="domain" description="BTB" evidence="1">
    <location>
        <begin position="154"/>
        <end position="181"/>
    </location>
</feature>
<dbReference type="InterPro" id="IPR042345">
    <property type="entry name" value="Btbd7"/>
</dbReference>
<name>A0A8J4XRN7_CHIOP</name>
<dbReference type="OrthoDB" id="2347980at2759"/>
<dbReference type="SUPFAM" id="SSF54695">
    <property type="entry name" value="POZ domain"/>
    <property type="match status" value="2"/>
</dbReference>
<dbReference type="InterPro" id="IPR011333">
    <property type="entry name" value="SKP1/BTB/POZ_sf"/>
</dbReference>
<dbReference type="InterPro" id="IPR041453">
    <property type="entry name" value="Suv3_N"/>
</dbReference>
<dbReference type="GO" id="GO:0061138">
    <property type="term" value="P:morphogenesis of a branching epithelium"/>
    <property type="evidence" value="ECO:0007669"/>
    <property type="project" value="InterPro"/>
</dbReference>